<dbReference type="Pfam" id="PF02933">
    <property type="entry name" value="CDC48_2"/>
    <property type="match status" value="1"/>
</dbReference>
<dbReference type="FunFam" id="3.40.50.300:FF:000018">
    <property type="entry name" value="Cell division control 48"/>
    <property type="match status" value="1"/>
</dbReference>
<dbReference type="SMART" id="SM01073">
    <property type="entry name" value="CDC48_N"/>
    <property type="match status" value="1"/>
</dbReference>
<reference evidence="9 10" key="1">
    <citation type="submission" date="2019-12" db="EMBL/GenBank/DDBJ databases">
        <title>Isolation and characterization of three novel carbon monoxide-oxidizing members of Halobacteria from salione crusts and soils.</title>
        <authorList>
            <person name="Myers M.R."/>
            <person name="King G.M."/>
        </authorList>
    </citation>
    <scope>NUCLEOTIDE SEQUENCE [LARGE SCALE GENOMIC DNA]</scope>
    <source>
        <strain evidence="9 10">WSA2</strain>
    </source>
</reference>
<dbReference type="GO" id="GO:0016887">
    <property type="term" value="F:ATP hydrolysis activity"/>
    <property type="evidence" value="ECO:0007669"/>
    <property type="project" value="InterPro"/>
</dbReference>
<evidence type="ECO:0000313" key="10">
    <source>
        <dbReference type="Proteomes" id="UP000437065"/>
    </source>
</evidence>
<dbReference type="GO" id="GO:0005524">
    <property type="term" value="F:ATP binding"/>
    <property type="evidence" value="ECO:0007669"/>
    <property type="project" value="UniProtKB-KW"/>
</dbReference>
<dbReference type="NCBIfam" id="TIGR01243">
    <property type="entry name" value="CDC48"/>
    <property type="match status" value="1"/>
</dbReference>
<feature type="compositionally biased region" description="Basic and acidic residues" evidence="5">
    <location>
        <begin position="721"/>
        <end position="745"/>
    </location>
</feature>
<dbReference type="InterPro" id="IPR027417">
    <property type="entry name" value="P-loop_NTPase"/>
</dbReference>
<sequence length="754" mass="82674">MKLTVKPLKQKDAGRRLAAIDRVAAEELDLSGGDYIRIEGDSTGIARVWPGYPEDDNTGVVRIDGQLRQEAGVGIDDRVTVEPADVEPAERITIALPQQFGIRGNIGSMIRDKLSGQPVTQGQTIRFPLGLGLMGGGSQAVPLKIASTSPTGTVVITDSTEVEISEKPAEQIAEAQEAGGAAETPDVAYEDIGGLDDELEQVREMIELPMRHPELFKRLGIEPPKGVLLHGPPGTGKTLIAKAVANEIDAHFQTLSGPEIMSKYYGESEEQLREVFEEAAENAPAIIFMDELDSIAPKREEAGGDVERRVVAQLLSLMDGLEERGEVVVIGATNRVDAIDPALRRGGRFDREIEIGVPDRDGRKEILQVHTRNMPLSDDIDIDEYAETTHGFVGADIASLAKEAGMNAIRRIRPQIDLEEDEIDAEILESIEITSRDMKEALKGIEPSALREVFVEVPDVTWNDVGGLDDTKDRLRETIQWPLDYPEVFEAMDMESAKGVLMYGPPGTGKTLLAKAVANESESNFISVKGPELLNKFVGESEKGVREVFSKARENAPTIIFFDEIDAIATERGRNSSDSGVSERVVSQLLTELDGLETLEDVVVIATTNRPDLIDSALLRPGRLDRHVHVPVPDEEGRRRIFEVHSGHKPLADDVDLDELASRTEGYVGADIEAVCREASMNASREFIQSVSPEEVDDSLGNVRVTMAHFEEALGEVHPSVTDETRERYEEIEQRFRSSEPRDDSGGELGRTFQ</sequence>
<dbReference type="AlphaFoldDB" id="A0A6B0T857"/>
<dbReference type="SMART" id="SM00382">
    <property type="entry name" value="AAA"/>
    <property type="match status" value="2"/>
</dbReference>
<dbReference type="EMBL" id="WUUS01000010">
    <property type="protein sequence ID" value="MXR42689.1"/>
    <property type="molecule type" value="Genomic_DNA"/>
</dbReference>
<dbReference type="PANTHER" id="PTHR23077">
    <property type="entry name" value="AAA-FAMILY ATPASE"/>
    <property type="match status" value="1"/>
</dbReference>
<dbReference type="FunFam" id="1.10.8.60:FF:000057">
    <property type="entry name" value="AAA family ATPase, CDC48 subfamily"/>
    <property type="match status" value="1"/>
</dbReference>
<dbReference type="InterPro" id="IPR003959">
    <property type="entry name" value="ATPase_AAA_core"/>
</dbReference>
<accession>A0A6B0T857</accession>
<dbReference type="OrthoDB" id="77269at2157"/>
<evidence type="ECO:0000256" key="5">
    <source>
        <dbReference type="SAM" id="MobiDB-lite"/>
    </source>
</evidence>
<dbReference type="RefSeq" id="WP_159669478.1">
    <property type="nucleotide sequence ID" value="NZ_WUUS01000010.1"/>
</dbReference>
<dbReference type="InterPro" id="IPR050168">
    <property type="entry name" value="AAA_ATPase_domain"/>
</dbReference>
<feature type="domain" description="CDC48" evidence="7">
    <location>
        <begin position="101"/>
        <end position="171"/>
    </location>
</feature>
<keyword evidence="3" id="KW-0547">Nucleotide-binding</keyword>
<dbReference type="Gene3D" id="3.40.50.300">
    <property type="entry name" value="P-loop containing nucleotide triphosphate hydrolases"/>
    <property type="match status" value="2"/>
</dbReference>
<evidence type="ECO:0000313" key="9">
    <source>
        <dbReference type="EMBL" id="MXR42689.1"/>
    </source>
</evidence>
<keyword evidence="4" id="KW-0067">ATP-binding</keyword>
<dbReference type="Gene3D" id="1.10.8.60">
    <property type="match status" value="2"/>
</dbReference>
<evidence type="ECO:0000256" key="1">
    <source>
        <dbReference type="ARBA" id="ARBA00009833"/>
    </source>
</evidence>
<evidence type="ECO:0000256" key="4">
    <source>
        <dbReference type="ARBA" id="ARBA00022840"/>
    </source>
</evidence>
<dbReference type="Pfam" id="PF02359">
    <property type="entry name" value="CDC48_N"/>
    <property type="match status" value="1"/>
</dbReference>
<dbReference type="InterPro" id="IPR005938">
    <property type="entry name" value="AAA_ATPase_CDC48"/>
</dbReference>
<dbReference type="InterPro" id="IPR009010">
    <property type="entry name" value="Asp_de-COase-like_dom_sf"/>
</dbReference>
<organism evidence="9 10">
    <name type="scientific">Halobaculum saliterrae</name>
    <dbReference type="NCBI Taxonomy" id="2073113"/>
    <lineage>
        <taxon>Archaea</taxon>
        <taxon>Methanobacteriati</taxon>
        <taxon>Methanobacteriota</taxon>
        <taxon>Stenosarchaea group</taxon>
        <taxon>Halobacteria</taxon>
        <taxon>Halobacteriales</taxon>
        <taxon>Haloferacaceae</taxon>
        <taxon>Halobaculum</taxon>
    </lineage>
</organism>
<evidence type="ECO:0000259" key="6">
    <source>
        <dbReference type="SMART" id="SM00382"/>
    </source>
</evidence>
<dbReference type="SUPFAM" id="SSF52540">
    <property type="entry name" value="P-loop containing nucleoside triphosphate hydrolases"/>
    <property type="match status" value="2"/>
</dbReference>
<proteinExistence type="inferred from homology"/>
<feature type="domain" description="CDC48 N-terminal subdomain" evidence="8">
    <location>
        <begin position="2"/>
        <end position="86"/>
    </location>
</feature>
<dbReference type="InterPro" id="IPR003338">
    <property type="entry name" value="CDC4_N-term_subdom"/>
</dbReference>
<dbReference type="SUPFAM" id="SSF54585">
    <property type="entry name" value="Cdc48 domain 2-like"/>
    <property type="match status" value="1"/>
</dbReference>
<name>A0A6B0T857_9EURY</name>
<dbReference type="FunFam" id="2.40.40.20:FF:000007">
    <property type="entry name" value="AAA family ATPase"/>
    <property type="match status" value="1"/>
</dbReference>
<dbReference type="InterPro" id="IPR041569">
    <property type="entry name" value="AAA_lid_3"/>
</dbReference>
<dbReference type="InterPro" id="IPR003593">
    <property type="entry name" value="AAA+_ATPase"/>
</dbReference>
<dbReference type="Gene3D" id="3.10.330.10">
    <property type="match status" value="1"/>
</dbReference>
<dbReference type="Gene3D" id="2.40.40.20">
    <property type="match status" value="1"/>
</dbReference>
<evidence type="ECO:0000259" key="8">
    <source>
        <dbReference type="SMART" id="SM01073"/>
    </source>
</evidence>
<dbReference type="Proteomes" id="UP000437065">
    <property type="component" value="Unassembled WGS sequence"/>
</dbReference>
<comment type="similarity">
    <text evidence="1">Belongs to the AAA ATPase family. CDC48 subfamily.</text>
</comment>
<dbReference type="FunFam" id="1.10.8.60:FF:000189">
    <property type="entry name" value="AAA family ATPase, CDC48 subfamily"/>
    <property type="match status" value="1"/>
</dbReference>
<keyword evidence="2" id="KW-0677">Repeat</keyword>
<feature type="domain" description="AAA+ ATPase" evidence="6">
    <location>
        <begin position="223"/>
        <end position="359"/>
    </location>
</feature>
<dbReference type="InterPro" id="IPR029067">
    <property type="entry name" value="CDC48_domain_2-like_sf"/>
</dbReference>
<dbReference type="InterPro" id="IPR003960">
    <property type="entry name" value="ATPase_AAA_CS"/>
</dbReference>
<dbReference type="SMART" id="SM01072">
    <property type="entry name" value="CDC48_2"/>
    <property type="match status" value="1"/>
</dbReference>
<dbReference type="FunFam" id="3.40.50.300:FF:000012">
    <property type="entry name" value="Transitional endoplasmic reticulum ATPase"/>
    <property type="match status" value="1"/>
</dbReference>
<dbReference type="PANTHER" id="PTHR23077:SF171">
    <property type="entry name" value="NUCLEAR VALOSIN-CONTAINING PROTEIN-LIKE"/>
    <property type="match status" value="1"/>
</dbReference>
<feature type="domain" description="AAA+ ATPase" evidence="6">
    <location>
        <begin position="496"/>
        <end position="634"/>
    </location>
</feature>
<evidence type="ECO:0000256" key="2">
    <source>
        <dbReference type="ARBA" id="ARBA00022737"/>
    </source>
</evidence>
<dbReference type="Pfam" id="PF17862">
    <property type="entry name" value="AAA_lid_3"/>
    <property type="match status" value="2"/>
</dbReference>
<evidence type="ECO:0000259" key="7">
    <source>
        <dbReference type="SMART" id="SM01072"/>
    </source>
</evidence>
<feature type="region of interest" description="Disordered" evidence="5">
    <location>
        <begin position="719"/>
        <end position="754"/>
    </location>
</feature>
<keyword evidence="10" id="KW-1185">Reference proteome</keyword>
<dbReference type="SUPFAM" id="SSF50692">
    <property type="entry name" value="ADC-like"/>
    <property type="match status" value="1"/>
</dbReference>
<dbReference type="Pfam" id="PF00004">
    <property type="entry name" value="AAA"/>
    <property type="match status" value="2"/>
</dbReference>
<evidence type="ECO:0000256" key="3">
    <source>
        <dbReference type="ARBA" id="ARBA00022741"/>
    </source>
</evidence>
<gene>
    <name evidence="9" type="ORF">GRX01_15250</name>
</gene>
<comment type="caution">
    <text evidence="9">The sequence shown here is derived from an EMBL/GenBank/DDBJ whole genome shotgun (WGS) entry which is preliminary data.</text>
</comment>
<dbReference type="PROSITE" id="PS00674">
    <property type="entry name" value="AAA"/>
    <property type="match status" value="2"/>
</dbReference>
<dbReference type="InterPro" id="IPR004201">
    <property type="entry name" value="Cdc48_dom2"/>
</dbReference>
<protein>
    <submittedName>
        <fullName evidence="9">CDC48 family AAA ATPase</fullName>
    </submittedName>
</protein>
<dbReference type="GO" id="GO:0005737">
    <property type="term" value="C:cytoplasm"/>
    <property type="evidence" value="ECO:0007669"/>
    <property type="project" value="UniProtKB-ARBA"/>
</dbReference>
<dbReference type="CDD" id="cd19511">
    <property type="entry name" value="RecA-like_CDC48_r2-like"/>
    <property type="match status" value="1"/>
</dbReference>